<evidence type="ECO:0000259" key="2">
    <source>
        <dbReference type="Pfam" id="PF13609"/>
    </source>
</evidence>
<name>A0A842I9A0_9RHOB</name>
<protein>
    <submittedName>
        <fullName evidence="3">Porin</fullName>
    </submittedName>
</protein>
<dbReference type="EMBL" id="JACLQD010000003">
    <property type="protein sequence ID" value="MBC2836161.1"/>
    <property type="molecule type" value="Genomic_DNA"/>
</dbReference>
<sequence length="315" mass="31096">MKKILLATTVFVAASAAAHAEVTLSGTARMGIIAQNVDTDPLFNGETIESQTGLTSRARVAFSASGTSDSGLEFGAGFRADNAAAANSGTAGSVFVSGAFGKLAMGDVDSAANTLVGNVSGVGLTGLGDSNELGYVGGPAGALYTYSSGALSLALSVKGLGATPVNNKDTALATLTDADAKNTKADAQSIAVGYKTDAYSVALGYEKATIDTDITAAGTTEDTVDQLSLGVSGTFAGATVKAVVADNGTNVLKAVSVDYTVSGIVATAFAADKGDNNSYGLGGSYDLGGGASFVAGIQQTEGSDTQYDAGLSFSF</sequence>
<reference evidence="3 4" key="1">
    <citation type="journal article" date="2017" name="Int. J. Syst. Evol. Microbiol.">
        <title>Gemmobacter straminiformis sp. nov., isolated from an artificial fountain.</title>
        <authorList>
            <person name="Kang J.Y."/>
            <person name="Kim M.J."/>
            <person name="Chun J."/>
            <person name="Son K.P."/>
            <person name="Jahng K.Y."/>
        </authorList>
    </citation>
    <scope>NUCLEOTIDE SEQUENCE [LARGE SCALE GENOMIC DNA]</scope>
    <source>
        <strain evidence="3 4">CAM-8</strain>
    </source>
</reference>
<dbReference type="GO" id="GO:0015288">
    <property type="term" value="F:porin activity"/>
    <property type="evidence" value="ECO:0007669"/>
    <property type="project" value="InterPro"/>
</dbReference>
<gene>
    <name evidence="3" type="ORF">H7F16_11650</name>
</gene>
<dbReference type="InterPro" id="IPR023614">
    <property type="entry name" value="Porin_dom_sf"/>
</dbReference>
<accession>A0A842I9A0</accession>
<dbReference type="RefSeq" id="WP_185797774.1">
    <property type="nucleotide sequence ID" value="NZ_JACLQD010000003.1"/>
</dbReference>
<feature type="signal peptide" evidence="1">
    <location>
        <begin position="1"/>
        <end position="20"/>
    </location>
</feature>
<proteinExistence type="predicted"/>
<dbReference type="Proteomes" id="UP000555411">
    <property type="component" value="Unassembled WGS sequence"/>
</dbReference>
<dbReference type="Gene3D" id="2.40.160.10">
    <property type="entry name" value="Porin"/>
    <property type="match status" value="1"/>
</dbReference>
<dbReference type="GO" id="GO:0016020">
    <property type="term" value="C:membrane"/>
    <property type="evidence" value="ECO:0007669"/>
    <property type="project" value="InterPro"/>
</dbReference>
<feature type="domain" description="Porin" evidence="2">
    <location>
        <begin position="7"/>
        <end position="304"/>
    </location>
</feature>
<evidence type="ECO:0000313" key="4">
    <source>
        <dbReference type="Proteomes" id="UP000555411"/>
    </source>
</evidence>
<dbReference type="InterPro" id="IPR033900">
    <property type="entry name" value="Gram_neg_porin_domain"/>
</dbReference>
<feature type="chain" id="PRO_5032340226" evidence="1">
    <location>
        <begin position="21"/>
        <end position="315"/>
    </location>
</feature>
<evidence type="ECO:0000256" key="1">
    <source>
        <dbReference type="SAM" id="SignalP"/>
    </source>
</evidence>
<organism evidence="3 4">
    <name type="scientific">Paragemmobacter straminiformis</name>
    <dbReference type="NCBI Taxonomy" id="2045119"/>
    <lineage>
        <taxon>Bacteria</taxon>
        <taxon>Pseudomonadati</taxon>
        <taxon>Pseudomonadota</taxon>
        <taxon>Alphaproteobacteria</taxon>
        <taxon>Rhodobacterales</taxon>
        <taxon>Paracoccaceae</taxon>
        <taxon>Paragemmobacter</taxon>
    </lineage>
</organism>
<dbReference type="SUPFAM" id="SSF56935">
    <property type="entry name" value="Porins"/>
    <property type="match status" value="1"/>
</dbReference>
<dbReference type="AlphaFoldDB" id="A0A842I9A0"/>
<comment type="caution">
    <text evidence="3">The sequence shown here is derived from an EMBL/GenBank/DDBJ whole genome shotgun (WGS) entry which is preliminary data.</text>
</comment>
<evidence type="ECO:0000313" key="3">
    <source>
        <dbReference type="EMBL" id="MBC2836161.1"/>
    </source>
</evidence>
<keyword evidence="4" id="KW-1185">Reference proteome</keyword>
<keyword evidence="1" id="KW-0732">Signal</keyword>
<dbReference type="Pfam" id="PF13609">
    <property type="entry name" value="Porin_4"/>
    <property type="match status" value="1"/>
</dbReference>